<keyword evidence="2" id="KW-0548">Nucleotidyltransferase</keyword>
<dbReference type="AlphaFoldDB" id="A0A1G1YD51"/>
<dbReference type="PANTHER" id="PTHR47183">
    <property type="entry name" value="GLUCOSE-1-PHOSPHATE CYTIDYLYLTRANSFERASE-RELATED"/>
    <property type="match status" value="1"/>
</dbReference>
<proteinExistence type="predicted"/>
<gene>
    <name evidence="2" type="ORF">A3J65_04560</name>
</gene>
<dbReference type="PANTHER" id="PTHR47183:SF2">
    <property type="entry name" value="GLUCOSE-1-PHOSPHATE CYTIDYLYLTRANSFERASE-RELATED"/>
    <property type="match status" value="1"/>
</dbReference>
<dbReference type="InterPro" id="IPR013446">
    <property type="entry name" value="G1P_cyt_trans-like"/>
</dbReference>
<name>A0A1G1YD51_9BACT</name>
<dbReference type="InterPro" id="IPR029044">
    <property type="entry name" value="Nucleotide-diphossugar_trans"/>
</dbReference>
<dbReference type="Proteomes" id="UP000178501">
    <property type="component" value="Unassembled WGS sequence"/>
</dbReference>
<evidence type="ECO:0000259" key="1">
    <source>
        <dbReference type="Pfam" id="PF00483"/>
    </source>
</evidence>
<dbReference type="CDD" id="cd02524">
    <property type="entry name" value="G1P_cytidylyltransferase"/>
    <property type="match status" value="1"/>
</dbReference>
<protein>
    <submittedName>
        <fullName evidence="2">Glucose-1-phosphate cytidylyltransferase</fullName>
    </submittedName>
</protein>
<accession>A0A1G1YD51</accession>
<feature type="domain" description="Nucleotidyl transferase" evidence="1">
    <location>
        <begin position="2"/>
        <end position="234"/>
    </location>
</feature>
<sequence length="261" mass="30082">MKVVILCGGKGTRLKEETEFRPKPLVEIGEMPILWHIMKIYSHFGFKDFILCLGHKGNMIKDYFLNFEEWSNDFTLQLRAKGEEKVIHYKPENLENWNITFADTGINSMTGARVARIKNYLEGEEDFFLTYGDGLANIDLNKLYNFHKENGKIITVAGINPPTFFSSLKIEGNQVKAFSEKIPLKTVVSGGFFVCNKKIFNYLSDNESCVLEEEPLAQAAQDGQMSVYFHPDFWYTMNTAKEAEELNKMWQTGKTPWAIWK</sequence>
<organism evidence="2 3">
    <name type="scientific">Candidatus Buchananbacteria bacterium RIFCSPHIGHO2_02_FULL_45_11b</name>
    <dbReference type="NCBI Taxonomy" id="1797541"/>
    <lineage>
        <taxon>Bacteria</taxon>
        <taxon>Candidatus Buchananiibacteriota</taxon>
    </lineage>
</organism>
<dbReference type="Pfam" id="PF00483">
    <property type="entry name" value="NTP_transferase"/>
    <property type="match status" value="1"/>
</dbReference>
<dbReference type="Gene3D" id="3.90.550.10">
    <property type="entry name" value="Spore Coat Polysaccharide Biosynthesis Protein SpsA, Chain A"/>
    <property type="match status" value="1"/>
</dbReference>
<evidence type="ECO:0000313" key="3">
    <source>
        <dbReference type="Proteomes" id="UP000178501"/>
    </source>
</evidence>
<dbReference type="EMBL" id="MHIK01000064">
    <property type="protein sequence ID" value="OGY50273.1"/>
    <property type="molecule type" value="Genomic_DNA"/>
</dbReference>
<dbReference type="InterPro" id="IPR005835">
    <property type="entry name" value="NTP_transferase_dom"/>
</dbReference>
<dbReference type="SUPFAM" id="SSF53448">
    <property type="entry name" value="Nucleotide-diphospho-sugar transferases"/>
    <property type="match status" value="1"/>
</dbReference>
<reference evidence="2 3" key="1">
    <citation type="journal article" date="2016" name="Nat. Commun.">
        <title>Thousands of microbial genomes shed light on interconnected biogeochemical processes in an aquifer system.</title>
        <authorList>
            <person name="Anantharaman K."/>
            <person name="Brown C.T."/>
            <person name="Hug L.A."/>
            <person name="Sharon I."/>
            <person name="Castelle C.J."/>
            <person name="Probst A.J."/>
            <person name="Thomas B.C."/>
            <person name="Singh A."/>
            <person name="Wilkins M.J."/>
            <person name="Karaoz U."/>
            <person name="Brodie E.L."/>
            <person name="Williams K.H."/>
            <person name="Hubbard S.S."/>
            <person name="Banfield J.F."/>
        </authorList>
    </citation>
    <scope>NUCLEOTIDE SEQUENCE [LARGE SCALE GENOMIC DNA]</scope>
</reference>
<keyword evidence="2" id="KW-0808">Transferase</keyword>
<dbReference type="GO" id="GO:0047343">
    <property type="term" value="F:glucose-1-phosphate cytidylyltransferase activity"/>
    <property type="evidence" value="ECO:0007669"/>
    <property type="project" value="InterPro"/>
</dbReference>
<evidence type="ECO:0000313" key="2">
    <source>
        <dbReference type="EMBL" id="OGY50273.1"/>
    </source>
</evidence>
<comment type="caution">
    <text evidence="2">The sequence shown here is derived from an EMBL/GenBank/DDBJ whole genome shotgun (WGS) entry which is preliminary data.</text>
</comment>